<comment type="subcellular location">
    <subcellularLocation>
        <location evidence="1">Cell membrane</location>
        <topology evidence="1">Single-pass type II membrane protein</topology>
    </subcellularLocation>
</comment>
<evidence type="ECO:0000256" key="10">
    <source>
        <dbReference type="ARBA" id="ARBA00022833"/>
    </source>
</evidence>
<keyword evidence="10 17" id="KW-0862">Zinc</keyword>
<dbReference type="InterPro" id="IPR001930">
    <property type="entry name" value="Peptidase_M1"/>
</dbReference>
<keyword evidence="4 19" id="KW-0031">Aminopeptidase</keyword>
<accession>A0AAD9E4C8</accession>
<keyword evidence="6 19" id="KW-0645">Protease</keyword>
<feature type="binding site" evidence="17">
    <location>
        <position position="394"/>
    </location>
    <ligand>
        <name>Zn(2+)</name>
        <dbReference type="ChEBI" id="CHEBI:29105"/>
        <note>catalytic</note>
    </ligand>
</feature>
<reference evidence="23" key="1">
    <citation type="submission" date="2023-03" db="EMBL/GenBank/DDBJ databases">
        <title>Electrophorus voltai genome.</title>
        <authorList>
            <person name="Bian C."/>
        </authorList>
    </citation>
    <scope>NUCLEOTIDE SEQUENCE</scope>
    <source>
        <strain evidence="23">CB-2022</strain>
        <tissue evidence="23">Muscle</tissue>
    </source>
</reference>
<dbReference type="InterPro" id="IPR045357">
    <property type="entry name" value="Aminopeptidase_N-like_N"/>
</dbReference>
<evidence type="ECO:0000256" key="17">
    <source>
        <dbReference type="PIRSR" id="PIRSR634016-3"/>
    </source>
</evidence>
<dbReference type="PRINTS" id="PR00756">
    <property type="entry name" value="ALADIPTASE"/>
</dbReference>
<proteinExistence type="inferred from homology"/>
<evidence type="ECO:0000259" key="21">
    <source>
        <dbReference type="Pfam" id="PF11838"/>
    </source>
</evidence>
<evidence type="ECO:0000256" key="1">
    <source>
        <dbReference type="ARBA" id="ARBA00004401"/>
    </source>
</evidence>
<dbReference type="Pfam" id="PF11838">
    <property type="entry name" value="ERAP1_C"/>
    <property type="match status" value="1"/>
</dbReference>
<keyword evidence="8 17" id="KW-0479">Metal-binding</keyword>
<name>A0AAD9E4C8_9TELE</name>
<dbReference type="InterPro" id="IPR014782">
    <property type="entry name" value="Peptidase_M1_dom"/>
</dbReference>
<dbReference type="InterPro" id="IPR050344">
    <property type="entry name" value="Peptidase_M1_aminopeptidases"/>
</dbReference>
<dbReference type="AlphaFoldDB" id="A0AAD9E4C8"/>
<dbReference type="FunFam" id="1.10.390.10:FF:000016">
    <property type="entry name" value="Glutamyl aminopeptidase"/>
    <property type="match status" value="1"/>
</dbReference>
<dbReference type="Gene3D" id="1.25.50.20">
    <property type="match status" value="1"/>
</dbReference>
<dbReference type="FunFam" id="1.25.50.20:FF:000012">
    <property type="entry name" value="Aminopeptidase N"/>
    <property type="match status" value="1"/>
</dbReference>
<keyword evidence="14 19" id="KW-0472">Membrane</keyword>
<dbReference type="Gene3D" id="2.60.40.1910">
    <property type="match status" value="1"/>
</dbReference>
<gene>
    <name evidence="23" type="ORF">P4O66_020648</name>
</gene>
<dbReference type="GO" id="GO:0005737">
    <property type="term" value="C:cytoplasm"/>
    <property type="evidence" value="ECO:0007669"/>
    <property type="project" value="TreeGrafter"/>
</dbReference>
<protein>
    <recommendedName>
        <fullName evidence="19">Aminopeptidase</fullName>
        <ecNumber evidence="19">3.4.11.-</ecNumber>
    </recommendedName>
</protein>
<feature type="non-terminal residue" evidence="23">
    <location>
        <position position="1"/>
    </location>
</feature>
<dbReference type="SUPFAM" id="SSF55486">
    <property type="entry name" value="Metalloproteases ('zincins'), catalytic domain"/>
    <property type="match status" value="1"/>
</dbReference>
<dbReference type="GO" id="GO:0070006">
    <property type="term" value="F:metalloaminopeptidase activity"/>
    <property type="evidence" value="ECO:0007669"/>
    <property type="project" value="TreeGrafter"/>
</dbReference>
<dbReference type="FunFam" id="2.60.40.1910:FF:000005">
    <property type="entry name" value="Aminopeptidase"/>
    <property type="match status" value="1"/>
</dbReference>
<dbReference type="Gene3D" id="1.10.390.10">
    <property type="entry name" value="Neutral Protease Domain 2"/>
    <property type="match status" value="1"/>
</dbReference>
<feature type="transmembrane region" description="Helical" evidence="19">
    <location>
        <begin position="12"/>
        <end position="34"/>
    </location>
</feature>
<comment type="caution">
    <text evidence="23">The sequence shown here is derived from an EMBL/GenBank/DDBJ whole genome shotgun (WGS) entry which is preliminary data.</text>
</comment>
<dbReference type="GO" id="GO:0042277">
    <property type="term" value="F:peptide binding"/>
    <property type="evidence" value="ECO:0007669"/>
    <property type="project" value="TreeGrafter"/>
</dbReference>
<dbReference type="GO" id="GO:0006508">
    <property type="term" value="P:proteolysis"/>
    <property type="evidence" value="ECO:0007669"/>
    <property type="project" value="UniProtKB-KW"/>
</dbReference>
<evidence type="ECO:0000256" key="15">
    <source>
        <dbReference type="ARBA" id="ARBA00023157"/>
    </source>
</evidence>
<evidence type="ECO:0000256" key="14">
    <source>
        <dbReference type="ARBA" id="ARBA00023136"/>
    </source>
</evidence>
<dbReference type="Proteomes" id="UP001239994">
    <property type="component" value="Unassembled WGS sequence"/>
</dbReference>
<keyword evidence="11" id="KW-0735">Signal-anchor</keyword>
<comment type="similarity">
    <text evidence="2 19">Belongs to the peptidase M1 family.</text>
</comment>
<dbReference type="InterPro" id="IPR042097">
    <property type="entry name" value="Aminopeptidase_N-like_N_sf"/>
</dbReference>
<keyword evidence="24" id="KW-1185">Reference proteome</keyword>
<evidence type="ECO:0000313" key="23">
    <source>
        <dbReference type="EMBL" id="KAK1804646.1"/>
    </source>
</evidence>
<dbReference type="FunFam" id="2.60.40.1730:FF:000001">
    <property type="entry name" value="Leucyl-cystinyl aminopeptidase"/>
    <property type="match status" value="1"/>
</dbReference>
<evidence type="ECO:0000256" key="9">
    <source>
        <dbReference type="ARBA" id="ARBA00022801"/>
    </source>
</evidence>
<dbReference type="InterPro" id="IPR034016">
    <property type="entry name" value="M1_APN-typ"/>
</dbReference>
<dbReference type="Pfam" id="PF17900">
    <property type="entry name" value="Peptidase_M1_N"/>
    <property type="match status" value="1"/>
</dbReference>
<dbReference type="CDD" id="cd09601">
    <property type="entry name" value="M1_APN-Q_like"/>
    <property type="match status" value="1"/>
</dbReference>
<evidence type="ECO:0000256" key="19">
    <source>
        <dbReference type="RuleBase" id="RU364040"/>
    </source>
</evidence>
<dbReference type="EMBL" id="JAROKS010000004">
    <property type="protein sequence ID" value="KAK1804646.1"/>
    <property type="molecule type" value="Genomic_DNA"/>
</dbReference>
<feature type="binding site" evidence="17">
    <location>
        <position position="417"/>
    </location>
    <ligand>
        <name>Zn(2+)</name>
        <dbReference type="ChEBI" id="CHEBI:29105"/>
        <note>catalytic</note>
    </ligand>
</feature>
<evidence type="ECO:0000259" key="20">
    <source>
        <dbReference type="Pfam" id="PF01433"/>
    </source>
</evidence>
<evidence type="ECO:0000256" key="18">
    <source>
        <dbReference type="PIRSR" id="PIRSR634016-4"/>
    </source>
</evidence>
<feature type="domain" description="Aminopeptidase N-like N-terminal" evidence="22">
    <location>
        <begin position="58"/>
        <end position="252"/>
    </location>
</feature>
<evidence type="ECO:0000256" key="8">
    <source>
        <dbReference type="ARBA" id="ARBA00022723"/>
    </source>
</evidence>
<dbReference type="PANTHER" id="PTHR11533">
    <property type="entry name" value="PROTEASE M1 ZINC METALLOPROTEASE"/>
    <property type="match status" value="1"/>
</dbReference>
<organism evidence="23 24">
    <name type="scientific">Electrophorus voltai</name>
    <dbReference type="NCBI Taxonomy" id="2609070"/>
    <lineage>
        <taxon>Eukaryota</taxon>
        <taxon>Metazoa</taxon>
        <taxon>Chordata</taxon>
        <taxon>Craniata</taxon>
        <taxon>Vertebrata</taxon>
        <taxon>Euteleostomi</taxon>
        <taxon>Actinopterygii</taxon>
        <taxon>Neopterygii</taxon>
        <taxon>Teleostei</taxon>
        <taxon>Ostariophysi</taxon>
        <taxon>Gymnotiformes</taxon>
        <taxon>Gymnotoidei</taxon>
        <taxon>Gymnotidae</taxon>
        <taxon>Electrophorus</taxon>
    </lineage>
</organism>
<keyword evidence="13 19" id="KW-0482">Metalloprotease</keyword>
<evidence type="ECO:0000256" key="4">
    <source>
        <dbReference type="ARBA" id="ARBA00022438"/>
    </source>
</evidence>
<evidence type="ECO:0000313" key="24">
    <source>
        <dbReference type="Proteomes" id="UP001239994"/>
    </source>
</evidence>
<comment type="subunit">
    <text evidence="3">Homodimer.</text>
</comment>
<evidence type="ECO:0000256" key="5">
    <source>
        <dbReference type="ARBA" id="ARBA00022475"/>
    </source>
</evidence>
<feature type="site" description="Transition state stabilizer" evidence="18">
    <location>
        <position position="497"/>
    </location>
</feature>
<dbReference type="Gene3D" id="2.60.40.1730">
    <property type="entry name" value="tricorn interacting facor f3 domain"/>
    <property type="match status" value="1"/>
</dbReference>
<dbReference type="EC" id="3.4.11.-" evidence="19"/>
<evidence type="ECO:0000256" key="6">
    <source>
        <dbReference type="ARBA" id="ARBA00022670"/>
    </source>
</evidence>
<evidence type="ECO:0000256" key="3">
    <source>
        <dbReference type="ARBA" id="ARBA00011738"/>
    </source>
</evidence>
<sequence length="990" mass="112542">GKVIMRKGCFSTMCVLCTVVATVSVATLIGIWIFQLLPSIDPPAVLWDSYRLPTALLPDTYHVSLWPRLRPSPAGIYVFTGNSTVVFRCVRETDLILIHSYKLNLTAEPTLTALSGTPAPIIHSTWMQDTTQYLVMQLNSKLTAGESYVLRTEFVGKLGNDLEGFYRTAYKEGGVIRTVVASKMHPIHTRKTFPCFDEPAMKAVFHITLHHDRGTVALSNSMEIRDKVDTVVDGTPVTITRFKPTEYMSPYLLSMFVSDYTNVQSREDTLSYVVNYPDRDHFSKIQFIQIRCIFTDMPATCSTEQVRVWAPPGAVSQGLCACALSLTGRLLHLLQDYYNVTYPLPKLDQVTLPDVHYGGTENWGLITYREKSLFYEPRISSNRDKQSTATLIAHDLGHMWFGNLVTLSWWNEVWLSEGLALYMSYLSADYTEPNWNLHFYGAFDTSLSLPQKDLIVLNDIHRVFAVDALASSHPLSSKEEDIMKPEQISELFDTISYSKGAPVLRMLSGFLTEPVFVGGLRTYLQTFAYKNTVVSDLWDHLQRAVDANGTVRLPRPVREIMDRWVLQMGFPLVTINTRTGVVTQQHFLLEPDAAVETPSEFNYEWIVPITWMKSGMEQKPDWLLQRSEIHSDMKTVGDEWVMLNVNLTGYYRVNYDLENWERILEQLWTDHQVIPEMNRAQIVDDAFNLARAGIIPVALALNTTVFLSKETSYIPWESALMNLDSFYHTFDQTDVCGNMKKYFKKQATPLFEHFKAITPGWMRVPAGHTDQFDRLNAFRVGCTAEVDACLNLTVSWFSQWMEEPAQNPVDPNLRSTVYCSAIAAGGAKEWDFAWRMFQNTSVATEAERLMSALACTRDTQRLESFLSFTLNPVKIRKHDATSVIVQVARNKAGRALAWNFVRQNWKYIFTEYGAGSFSFAELIHGVTQAFSTQDQLDQLRRFKEDHSDIGFGPAAWALELAMEKTKANVKWVTESQPEVKEWLSAAAGRA</sequence>
<evidence type="ECO:0000259" key="22">
    <source>
        <dbReference type="Pfam" id="PF17900"/>
    </source>
</evidence>
<dbReference type="GO" id="GO:0005615">
    <property type="term" value="C:extracellular space"/>
    <property type="evidence" value="ECO:0007669"/>
    <property type="project" value="TreeGrafter"/>
</dbReference>
<evidence type="ECO:0000256" key="13">
    <source>
        <dbReference type="ARBA" id="ARBA00023049"/>
    </source>
</evidence>
<evidence type="ECO:0000256" key="11">
    <source>
        <dbReference type="ARBA" id="ARBA00022968"/>
    </source>
</evidence>
<evidence type="ECO:0000256" key="12">
    <source>
        <dbReference type="ARBA" id="ARBA00022989"/>
    </source>
</evidence>
<dbReference type="GO" id="GO:0008270">
    <property type="term" value="F:zinc ion binding"/>
    <property type="evidence" value="ECO:0007669"/>
    <property type="project" value="UniProtKB-UniRule"/>
</dbReference>
<evidence type="ECO:0000256" key="7">
    <source>
        <dbReference type="ARBA" id="ARBA00022692"/>
    </source>
</evidence>
<evidence type="ECO:0000256" key="2">
    <source>
        <dbReference type="ARBA" id="ARBA00010136"/>
    </source>
</evidence>
<dbReference type="PANTHER" id="PTHR11533:SF271">
    <property type="entry name" value="AMINOPEPTIDASE"/>
    <property type="match status" value="1"/>
</dbReference>
<keyword evidence="9 19" id="KW-0378">Hydrolase</keyword>
<dbReference type="GO" id="GO:0005886">
    <property type="term" value="C:plasma membrane"/>
    <property type="evidence" value="ECO:0007669"/>
    <property type="project" value="UniProtKB-SubCell"/>
</dbReference>
<keyword evidence="15" id="KW-1015">Disulfide bond</keyword>
<feature type="domain" description="Peptidase M1 membrane alanine aminopeptidase" evidence="20">
    <location>
        <begin position="323"/>
        <end position="564"/>
    </location>
</feature>
<feature type="domain" description="ERAP1-like C-terminal" evidence="21">
    <location>
        <begin position="640"/>
        <end position="951"/>
    </location>
</feature>
<keyword evidence="16" id="KW-0325">Glycoprotein</keyword>
<dbReference type="SUPFAM" id="SSF63737">
    <property type="entry name" value="Leukotriene A4 hydrolase N-terminal domain"/>
    <property type="match status" value="1"/>
</dbReference>
<keyword evidence="5" id="KW-1003">Cell membrane</keyword>
<dbReference type="Pfam" id="PF01433">
    <property type="entry name" value="Peptidase_M1"/>
    <property type="match status" value="1"/>
</dbReference>
<dbReference type="InterPro" id="IPR024571">
    <property type="entry name" value="ERAP1-like_C_dom"/>
</dbReference>
<keyword evidence="12 19" id="KW-1133">Transmembrane helix</keyword>
<feature type="binding site" evidence="17">
    <location>
        <position position="398"/>
    </location>
    <ligand>
        <name>Zn(2+)</name>
        <dbReference type="ChEBI" id="CHEBI:29105"/>
        <note>catalytic</note>
    </ligand>
</feature>
<dbReference type="InterPro" id="IPR027268">
    <property type="entry name" value="Peptidase_M4/M1_CTD_sf"/>
</dbReference>
<evidence type="ECO:0000256" key="16">
    <source>
        <dbReference type="ARBA" id="ARBA00023180"/>
    </source>
</evidence>
<comment type="cofactor">
    <cofactor evidence="17 19">
        <name>Zn(2+)</name>
        <dbReference type="ChEBI" id="CHEBI:29105"/>
    </cofactor>
    <text evidence="17 19">Binds 1 zinc ion per subunit.</text>
</comment>
<dbReference type="GO" id="GO:0043171">
    <property type="term" value="P:peptide catabolic process"/>
    <property type="evidence" value="ECO:0007669"/>
    <property type="project" value="TreeGrafter"/>
</dbReference>
<keyword evidence="7 19" id="KW-0812">Transmembrane</keyword>